<dbReference type="CDD" id="cd00342">
    <property type="entry name" value="gram_neg_porins"/>
    <property type="match status" value="1"/>
</dbReference>
<organism evidence="13 14">
    <name type="scientific">Pseudoduganella rivuli</name>
    <dbReference type="NCBI Taxonomy" id="2666085"/>
    <lineage>
        <taxon>Bacteria</taxon>
        <taxon>Pseudomonadati</taxon>
        <taxon>Pseudomonadota</taxon>
        <taxon>Betaproteobacteria</taxon>
        <taxon>Burkholderiales</taxon>
        <taxon>Oxalobacteraceae</taxon>
        <taxon>Telluria group</taxon>
        <taxon>Pseudoduganella</taxon>
    </lineage>
</organism>
<dbReference type="InterPro" id="IPR002299">
    <property type="entry name" value="Porin_Neis"/>
</dbReference>
<comment type="caution">
    <text evidence="13">The sequence shown here is derived from an EMBL/GenBank/DDBJ whole genome shotgun (WGS) entry which is preliminary data.</text>
</comment>
<keyword evidence="9" id="KW-0472">Membrane</keyword>
<evidence type="ECO:0000256" key="8">
    <source>
        <dbReference type="ARBA" id="ARBA00023114"/>
    </source>
</evidence>
<keyword evidence="6 11" id="KW-0732">Signal</keyword>
<feature type="domain" description="Porin" evidence="12">
    <location>
        <begin position="11"/>
        <end position="330"/>
    </location>
</feature>
<proteinExistence type="predicted"/>
<evidence type="ECO:0000256" key="11">
    <source>
        <dbReference type="SAM" id="SignalP"/>
    </source>
</evidence>
<evidence type="ECO:0000313" key="14">
    <source>
        <dbReference type="Proteomes" id="UP000446768"/>
    </source>
</evidence>
<keyword evidence="5" id="KW-0812">Transmembrane</keyword>
<evidence type="ECO:0000259" key="12">
    <source>
        <dbReference type="Pfam" id="PF13609"/>
    </source>
</evidence>
<dbReference type="PRINTS" id="PR00184">
    <property type="entry name" value="NEISSPPORIN"/>
</dbReference>
<dbReference type="GO" id="GO:0046930">
    <property type="term" value="C:pore complex"/>
    <property type="evidence" value="ECO:0007669"/>
    <property type="project" value="UniProtKB-KW"/>
</dbReference>
<protein>
    <submittedName>
        <fullName evidence="13">Porin</fullName>
    </submittedName>
</protein>
<dbReference type="SUPFAM" id="SSF56935">
    <property type="entry name" value="Porins"/>
    <property type="match status" value="1"/>
</dbReference>
<name>A0A7X2ILK1_9BURK</name>
<dbReference type="InterPro" id="IPR033900">
    <property type="entry name" value="Gram_neg_porin_domain"/>
</dbReference>
<dbReference type="PANTHER" id="PTHR34501">
    <property type="entry name" value="PROTEIN YDDL-RELATED"/>
    <property type="match status" value="1"/>
</dbReference>
<gene>
    <name evidence="13" type="ORF">GJ700_11025</name>
</gene>
<dbReference type="RefSeq" id="WP_154373621.1">
    <property type="nucleotide sequence ID" value="NZ_WKJJ01000006.1"/>
</dbReference>
<evidence type="ECO:0000256" key="2">
    <source>
        <dbReference type="ARBA" id="ARBA00011233"/>
    </source>
</evidence>
<feature type="chain" id="PRO_5030960702" evidence="11">
    <location>
        <begin position="19"/>
        <end position="357"/>
    </location>
</feature>
<evidence type="ECO:0000256" key="4">
    <source>
        <dbReference type="ARBA" id="ARBA00022452"/>
    </source>
</evidence>
<keyword evidence="7" id="KW-0406">Ion transport</keyword>
<evidence type="ECO:0000256" key="1">
    <source>
        <dbReference type="ARBA" id="ARBA00004571"/>
    </source>
</evidence>
<dbReference type="GO" id="GO:0015288">
    <property type="term" value="F:porin activity"/>
    <property type="evidence" value="ECO:0007669"/>
    <property type="project" value="UniProtKB-KW"/>
</dbReference>
<accession>A0A7X2ILK1</accession>
<comment type="subcellular location">
    <subcellularLocation>
        <location evidence="1">Cell outer membrane</location>
        <topology evidence="1">Multi-pass membrane protein</topology>
    </subcellularLocation>
</comment>
<evidence type="ECO:0000256" key="9">
    <source>
        <dbReference type="ARBA" id="ARBA00023136"/>
    </source>
</evidence>
<evidence type="ECO:0000256" key="6">
    <source>
        <dbReference type="ARBA" id="ARBA00022729"/>
    </source>
</evidence>
<evidence type="ECO:0000256" key="7">
    <source>
        <dbReference type="ARBA" id="ARBA00023065"/>
    </source>
</evidence>
<dbReference type="Proteomes" id="UP000446768">
    <property type="component" value="Unassembled WGS sequence"/>
</dbReference>
<dbReference type="InterPro" id="IPR023614">
    <property type="entry name" value="Porin_dom_sf"/>
</dbReference>
<dbReference type="GO" id="GO:0006811">
    <property type="term" value="P:monoatomic ion transport"/>
    <property type="evidence" value="ECO:0007669"/>
    <property type="project" value="UniProtKB-KW"/>
</dbReference>
<evidence type="ECO:0000256" key="10">
    <source>
        <dbReference type="ARBA" id="ARBA00023237"/>
    </source>
</evidence>
<dbReference type="InterPro" id="IPR050298">
    <property type="entry name" value="Gram-neg_bact_OMP"/>
</dbReference>
<sequence length="357" mass="38137">MKTSPWIIVLLLPLPAMAQDQPGVNIYGTLDAGVVAERGCTVACPKTRVASGIATESHVGIAGRERLNSDVAAVYRVEAGVHVDNGTGDADKLFGRQAFIGLDSRWGVLTLGRQYSLQYEALAGVADPFHGGMAGAASNIAGSAARRFDNTVKYVTPTVNGWSAGAIYSYGESPFSNKFNRAYGAVIGFEQAPFTLRIAHQRRYNLSDATGVVPLVDYSSRNTLIAANMVLKHATIYAGYGVNRGFGSAPYDPVAPYGTMVVPWFTDRSRDLIAGISIPYGNATFMLSYIHKDDRSLANRDATQVAAGVAYALSKRTSVYAAYGKIDNRNGARYTVGNASERGSGNRALSIGLRHSF</sequence>
<keyword evidence="8" id="KW-0626">Porin</keyword>
<evidence type="ECO:0000256" key="3">
    <source>
        <dbReference type="ARBA" id="ARBA00022448"/>
    </source>
</evidence>
<keyword evidence="10" id="KW-0998">Cell outer membrane</keyword>
<keyword evidence="3" id="KW-0813">Transport</keyword>
<dbReference type="PANTHER" id="PTHR34501:SF9">
    <property type="entry name" value="MAJOR OUTER MEMBRANE PROTEIN P.IA"/>
    <property type="match status" value="1"/>
</dbReference>
<evidence type="ECO:0000313" key="13">
    <source>
        <dbReference type="EMBL" id="MRV72246.1"/>
    </source>
</evidence>
<dbReference type="EMBL" id="WKJJ01000006">
    <property type="protein sequence ID" value="MRV72246.1"/>
    <property type="molecule type" value="Genomic_DNA"/>
</dbReference>
<dbReference type="Gene3D" id="2.40.160.10">
    <property type="entry name" value="Porin"/>
    <property type="match status" value="1"/>
</dbReference>
<dbReference type="Pfam" id="PF13609">
    <property type="entry name" value="Porin_4"/>
    <property type="match status" value="1"/>
</dbReference>
<dbReference type="GO" id="GO:0009279">
    <property type="term" value="C:cell outer membrane"/>
    <property type="evidence" value="ECO:0007669"/>
    <property type="project" value="UniProtKB-SubCell"/>
</dbReference>
<dbReference type="AlphaFoldDB" id="A0A7X2ILK1"/>
<evidence type="ECO:0000256" key="5">
    <source>
        <dbReference type="ARBA" id="ARBA00022692"/>
    </source>
</evidence>
<keyword evidence="4" id="KW-1134">Transmembrane beta strand</keyword>
<reference evidence="13 14" key="1">
    <citation type="submission" date="2019-11" db="EMBL/GenBank/DDBJ databases">
        <title>Novel species isolated from a subtropical stream in China.</title>
        <authorList>
            <person name="Lu H."/>
        </authorList>
    </citation>
    <scope>NUCLEOTIDE SEQUENCE [LARGE SCALE GENOMIC DNA]</scope>
    <source>
        <strain evidence="13 14">FT92W</strain>
    </source>
</reference>
<keyword evidence="14" id="KW-1185">Reference proteome</keyword>
<comment type="subunit">
    <text evidence="2">Homotrimer.</text>
</comment>
<feature type="signal peptide" evidence="11">
    <location>
        <begin position="1"/>
        <end position="18"/>
    </location>
</feature>